<evidence type="ECO:0000313" key="4">
    <source>
        <dbReference type="EMBL" id="KAK8233496.1"/>
    </source>
</evidence>
<organism evidence="4 5">
    <name type="scientific">Phyllosticta capitalensis</name>
    <dbReference type="NCBI Taxonomy" id="121624"/>
    <lineage>
        <taxon>Eukaryota</taxon>
        <taxon>Fungi</taxon>
        <taxon>Dikarya</taxon>
        <taxon>Ascomycota</taxon>
        <taxon>Pezizomycotina</taxon>
        <taxon>Dothideomycetes</taxon>
        <taxon>Dothideomycetes incertae sedis</taxon>
        <taxon>Botryosphaeriales</taxon>
        <taxon>Phyllostictaceae</taxon>
        <taxon>Phyllosticta</taxon>
    </lineage>
</organism>
<feature type="compositionally biased region" description="Low complexity" evidence="3">
    <location>
        <begin position="9"/>
        <end position="21"/>
    </location>
</feature>
<feature type="region of interest" description="Disordered" evidence="3">
    <location>
        <begin position="131"/>
        <end position="202"/>
    </location>
</feature>
<protein>
    <submittedName>
        <fullName evidence="4">Pre-rRNA-processing protein TSR2-domain-containing protein</fullName>
    </submittedName>
</protein>
<comment type="similarity">
    <text evidence="1">Belongs to the TSR2 family.</text>
</comment>
<dbReference type="Proteomes" id="UP001492380">
    <property type="component" value="Unassembled WGS sequence"/>
</dbReference>
<dbReference type="InterPro" id="IPR019398">
    <property type="entry name" value="Pre-rRNA_process_TSR2"/>
</dbReference>
<evidence type="ECO:0000256" key="1">
    <source>
        <dbReference type="ARBA" id="ARBA00006524"/>
    </source>
</evidence>
<gene>
    <name evidence="4" type="ORF">HDK90DRAFT_269166</name>
</gene>
<evidence type="ECO:0000313" key="5">
    <source>
        <dbReference type="Proteomes" id="UP001492380"/>
    </source>
</evidence>
<dbReference type="PANTHER" id="PTHR21250">
    <property type="entry name" value="PRE-RRNA-PROCESSING PROTEIN TSR2 HOMOLOG"/>
    <property type="match status" value="1"/>
</dbReference>
<comment type="caution">
    <text evidence="4">The sequence shown here is derived from an EMBL/GenBank/DDBJ whole genome shotgun (WGS) entry which is preliminary data.</text>
</comment>
<keyword evidence="2" id="KW-0698">rRNA processing</keyword>
<sequence>MSANNPQAPVSVSNNQNSSPQLKSERFGQGIWFALQAWPALTVAIQSQFGGPDGADKRDWLAGAIQDIFENDPQTDQLDIETVLLQVMEDEFDVRLEDESEVFVAATIVKLKDEITQGKFDTIDAMERRWRERRGKGPNLGNIQVVQEGGVGEGDSDDSDDYEDEDATMDDAPQLVPAAPKEKPEPEVDEDGFTKVVGKKKR</sequence>
<keyword evidence="5" id="KW-1185">Reference proteome</keyword>
<evidence type="ECO:0000256" key="2">
    <source>
        <dbReference type="ARBA" id="ARBA00022552"/>
    </source>
</evidence>
<proteinExistence type="inferred from homology"/>
<accession>A0ABR1YLX9</accession>
<reference evidence="4 5" key="1">
    <citation type="submission" date="2024-04" db="EMBL/GenBank/DDBJ databases">
        <title>Phyllosticta paracitricarpa is synonymous to the EU quarantine fungus P. citricarpa based on phylogenomic analyses.</title>
        <authorList>
            <consortium name="Lawrence Berkeley National Laboratory"/>
            <person name="Van Ingen-Buijs V.A."/>
            <person name="Van Westerhoven A.C."/>
            <person name="Haridas S."/>
            <person name="Skiadas P."/>
            <person name="Martin F."/>
            <person name="Groenewald J.Z."/>
            <person name="Crous P.W."/>
            <person name="Seidl M.F."/>
        </authorList>
    </citation>
    <scope>NUCLEOTIDE SEQUENCE [LARGE SCALE GENOMIC DNA]</scope>
    <source>
        <strain evidence="4 5">CBS 123374</strain>
    </source>
</reference>
<feature type="compositionally biased region" description="Acidic residues" evidence="3">
    <location>
        <begin position="154"/>
        <end position="169"/>
    </location>
</feature>
<dbReference type="EMBL" id="JBBWRZ010000006">
    <property type="protein sequence ID" value="KAK8233496.1"/>
    <property type="molecule type" value="Genomic_DNA"/>
</dbReference>
<evidence type="ECO:0000256" key="3">
    <source>
        <dbReference type="SAM" id="MobiDB-lite"/>
    </source>
</evidence>
<name>A0ABR1YLX9_9PEZI</name>
<feature type="region of interest" description="Disordered" evidence="3">
    <location>
        <begin position="1"/>
        <end position="23"/>
    </location>
</feature>
<dbReference type="Pfam" id="PF10273">
    <property type="entry name" value="WGG"/>
    <property type="match status" value="1"/>
</dbReference>